<proteinExistence type="predicted"/>
<evidence type="ECO:0000313" key="1">
    <source>
        <dbReference type="EMBL" id="GJS98071.1"/>
    </source>
</evidence>
<protein>
    <submittedName>
        <fullName evidence="1">Uncharacterized protein</fullName>
    </submittedName>
</protein>
<reference evidence="1" key="1">
    <citation type="journal article" date="2022" name="Int. J. Mol. Sci.">
        <title>Draft Genome of Tanacetum Coccineum: Genomic Comparison of Closely Related Tanacetum-Family Plants.</title>
        <authorList>
            <person name="Yamashiro T."/>
            <person name="Shiraishi A."/>
            <person name="Nakayama K."/>
            <person name="Satake H."/>
        </authorList>
    </citation>
    <scope>NUCLEOTIDE SEQUENCE</scope>
</reference>
<name>A0ABQ5A8V7_9ASTR</name>
<gene>
    <name evidence="1" type="ORF">Tco_0819241</name>
</gene>
<dbReference type="Proteomes" id="UP001151760">
    <property type="component" value="Unassembled WGS sequence"/>
</dbReference>
<organism evidence="1 2">
    <name type="scientific">Tanacetum coccineum</name>
    <dbReference type="NCBI Taxonomy" id="301880"/>
    <lineage>
        <taxon>Eukaryota</taxon>
        <taxon>Viridiplantae</taxon>
        <taxon>Streptophyta</taxon>
        <taxon>Embryophyta</taxon>
        <taxon>Tracheophyta</taxon>
        <taxon>Spermatophyta</taxon>
        <taxon>Magnoliopsida</taxon>
        <taxon>eudicotyledons</taxon>
        <taxon>Gunneridae</taxon>
        <taxon>Pentapetalae</taxon>
        <taxon>asterids</taxon>
        <taxon>campanulids</taxon>
        <taxon>Asterales</taxon>
        <taxon>Asteraceae</taxon>
        <taxon>Asteroideae</taxon>
        <taxon>Anthemideae</taxon>
        <taxon>Anthemidinae</taxon>
        <taxon>Tanacetum</taxon>
    </lineage>
</organism>
<keyword evidence="2" id="KW-1185">Reference proteome</keyword>
<accession>A0ABQ5A8V7</accession>
<sequence>MDNDLFTYEVEVTNIPCNSKIDDDSEHEADDDMGYDLSDVAFIEWLVSKNFNYKTMDHYTMNALWIYWIRRDDEVELTNKESYDDEDEICWEGLRPMMITKMTGSTNGIKMYHGCTTSHGLIMEYGKSQHQSNIRASLSIIRLDVRKWPTCSWRDDGYCNRGNLLGTYIIGNQLHYQDYEWYEALEDCELKNEAL</sequence>
<evidence type="ECO:0000313" key="2">
    <source>
        <dbReference type="Proteomes" id="UP001151760"/>
    </source>
</evidence>
<comment type="caution">
    <text evidence="1">The sequence shown here is derived from an EMBL/GenBank/DDBJ whole genome shotgun (WGS) entry which is preliminary data.</text>
</comment>
<dbReference type="EMBL" id="BQNB010012014">
    <property type="protein sequence ID" value="GJS98071.1"/>
    <property type="molecule type" value="Genomic_DNA"/>
</dbReference>
<reference evidence="1" key="2">
    <citation type="submission" date="2022-01" db="EMBL/GenBank/DDBJ databases">
        <authorList>
            <person name="Yamashiro T."/>
            <person name="Shiraishi A."/>
            <person name="Satake H."/>
            <person name="Nakayama K."/>
        </authorList>
    </citation>
    <scope>NUCLEOTIDE SEQUENCE</scope>
</reference>